<evidence type="ECO:0000313" key="3">
    <source>
        <dbReference type="Proteomes" id="UP000052982"/>
    </source>
</evidence>
<comment type="caution">
    <text evidence="2">The sequence shown here is derived from an EMBL/GenBank/DDBJ whole genome shotgun (WGS) entry which is preliminary data.</text>
</comment>
<keyword evidence="3" id="KW-1185">Reference proteome</keyword>
<proteinExistence type="predicted"/>
<evidence type="ECO:0000256" key="1">
    <source>
        <dbReference type="SAM" id="Phobius"/>
    </source>
</evidence>
<feature type="transmembrane region" description="Helical" evidence="1">
    <location>
        <begin position="21"/>
        <end position="44"/>
    </location>
</feature>
<reference evidence="2 3" key="1">
    <citation type="submission" date="2015-10" db="EMBL/GenBank/DDBJ databases">
        <title>Draft genome sequence of Streptomyces griseoruber DSM 40281, type strain for the species Streptomyces griseoruber.</title>
        <authorList>
            <person name="Ruckert C."/>
            <person name="Winkler A."/>
            <person name="Kalinowski J."/>
            <person name="Kampfer P."/>
            <person name="Glaeser S."/>
        </authorList>
    </citation>
    <scope>NUCLEOTIDE SEQUENCE [LARGE SCALE GENOMIC DNA]</scope>
    <source>
        <strain evidence="2 3">DSM 40281</strain>
    </source>
</reference>
<sequence length="81" mass="9167">MRDEGRPGWPGARWSWGPDPVKTVLFFALIPPLLLAGAFGVMGWSWWPRVFAGTVGMILCVRVLLALCGAWRRGRDRRERS</sequence>
<organism evidence="2 3">
    <name type="scientific">Streptomyces griseoruber</name>
    <dbReference type="NCBI Taxonomy" id="1943"/>
    <lineage>
        <taxon>Bacteria</taxon>
        <taxon>Bacillati</taxon>
        <taxon>Actinomycetota</taxon>
        <taxon>Actinomycetes</taxon>
        <taxon>Kitasatosporales</taxon>
        <taxon>Streptomycetaceae</taxon>
        <taxon>Streptomyces</taxon>
    </lineage>
</organism>
<keyword evidence="1" id="KW-1133">Transmembrane helix</keyword>
<dbReference type="EMBL" id="LMWW01000047">
    <property type="protein sequence ID" value="KUN79661.1"/>
    <property type="molecule type" value="Genomic_DNA"/>
</dbReference>
<keyword evidence="1" id="KW-0472">Membrane</keyword>
<dbReference type="RefSeq" id="WP_055633744.1">
    <property type="nucleotide sequence ID" value="NZ_JBIRTR010000026.1"/>
</dbReference>
<protein>
    <submittedName>
        <fullName evidence="2">Uncharacterized protein</fullName>
    </submittedName>
</protein>
<name>A0A124I274_9ACTN</name>
<feature type="transmembrane region" description="Helical" evidence="1">
    <location>
        <begin position="50"/>
        <end position="71"/>
    </location>
</feature>
<gene>
    <name evidence="2" type="ORF">AQJ64_28425</name>
</gene>
<accession>A0A124I274</accession>
<evidence type="ECO:0000313" key="2">
    <source>
        <dbReference type="EMBL" id="KUN79661.1"/>
    </source>
</evidence>
<dbReference type="AlphaFoldDB" id="A0A124I274"/>
<dbReference type="Proteomes" id="UP000052982">
    <property type="component" value="Unassembled WGS sequence"/>
</dbReference>
<keyword evidence="1" id="KW-0812">Transmembrane</keyword>
<dbReference type="STRING" id="1943.AQJ64_28425"/>